<dbReference type="HOGENOM" id="CLU_3064820_0_0_10"/>
<accession>E7RMN6</accession>
<proteinExistence type="predicted"/>
<comment type="caution">
    <text evidence="1">The sequence shown here is derived from an EMBL/GenBank/DDBJ whole genome shotgun (WGS) entry which is preliminary data.</text>
</comment>
<keyword evidence="2" id="KW-1185">Reference proteome</keyword>
<organism evidence="1 2">
    <name type="scientific">Hoylesella oralis ATCC 33269</name>
    <dbReference type="NCBI Taxonomy" id="873533"/>
    <lineage>
        <taxon>Bacteria</taxon>
        <taxon>Pseudomonadati</taxon>
        <taxon>Bacteroidota</taxon>
        <taxon>Bacteroidia</taxon>
        <taxon>Bacteroidales</taxon>
        <taxon>Prevotellaceae</taxon>
        <taxon>Hoylesella</taxon>
    </lineage>
</organism>
<dbReference type="STRING" id="28134.SAMN05444288_0477"/>
<sequence>MAFIVLTLYLYEQQAVCLSYPKACCYYHSSFVRLPFKQSEFTTKASLIYYRSN</sequence>
<dbReference type="EMBL" id="AEPE02000002">
    <property type="protein sequence ID" value="EFZ38017.1"/>
    <property type="molecule type" value="Genomic_DNA"/>
</dbReference>
<gene>
    <name evidence="1" type="ORF">HMPREF0663_10386</name>
</gene>
<evidence type="ECO:0000313" key="1">
    <source>
        <dbReference type="EMBL" id="EFZ38017.1"/>
    </source>
</evidence>
<name>E7RMN6_9BACT</name>
<protein>
    <submittedName>
        <fullName evidence="1">Uncharacterized protein</fullName>
    </submittedName>
</protein>
<dbReference type="Proteomes" id="UP000005580">
    <property type="component" value="Unassembled WGS sequence"/>
</dbReference>
<evidence type="ECO:0000313" key="2">
    <source>
        <dbReference type="Proteomes" id="UP000005580"/>
    </source>
</evidence>
<reference evidence="1" key="1">
    <citation type="submission" date="2011-01" db="EMBL/GenBank/DDBJ databases">
        <authorList>
            <person name="Muzny D."/>
            <person name="Qin X."/>
            <person name="Buhay C."/>
            <person name="Dugan-Rocha S."/>
            <person name="Ding Y."/>
            <person name="Chen G."/>
            <person name="Hawes A."/>
            <person name="Holder M."/>
            <person name="Jhangiani S."/>
            <person name="Johnson A."/>
            <person name="Khan Z."/>
            <person name="Li Z."/>
            <person name="Liu W."/>
            <person name="Liu X."/>
            <person name="Perez L."/>
            <person name="Shen H."/>
            <person name="Wang Q."/>
            <person name="Watt J."/>
            <person name="Xi L."/>
            <person name="Xin Y."/>
            <person name="Zhou J."/>
            <person name="Deng J."/>
            <person name="Jiang H."/>
            <person name="Liu Y."/>
            <person name="Qu J."/>
            <person name="Song X.-Z."/>
            <person name="Zhang L."/>
            <person name="Villasana D."/>
            <person name="Johnson A."/>
            <person name="Liu J."/>
            <person name="Liyanage D."/>
            <person name="Lorensuhewa L."/>
            <person name="Robinson T."/>
            <person name="Song A."/>
            <person name="Song B.-B."/>
            <person name="Dinh H."/>
            <person name="Thornton R."/>
            <person name="Coyle M."/>
            <person name="Francisco L."/>
            <person name="Jackson L."/>
            <person name="Javaid M."/>
            <person name="Korchina V."/>
            <person name="Kovar C."/>
            <person name="Mata R."/>
            <person name="Mathew T."/>
            <person name="Ngo R."/>
            <person name="Nguyen L."/>
            <person name="Nguyen N."/>
            <person name="Okwuonu G."/>
            <person name="Ongeri F."/>
            <person name="Pham C."/>
            <person name="Simmons D."/>
            <person name="Wilczek-Boney K."/>
            <person name="Hale W."/>
            <person name="Jakkamsetti A."/>
            <person name="Pham P."/>
            <person name="Ruth R."/>
            <person name="San Lucas F."/>
            <person name="Warren J."/>
            <person name="Zhang J."/>
            <person name="Zhao Z."/>
            <person name="Zhou C."/>
            <person name="Zhu D."/>
            <person name="Lee S."/>
            <person name="Bess C."/>
            <person name="Blankenburg K."/>
            <person name="Forbes L."/>
            <person name="Fu Q."/>
            <person name="Gubbala S."/>
            <person name="Hirani K."/>
            <person name="Jayaseelan J.C."/>
            <person name="Lara F."/>
            <person name="Munidasa M."/>
            <person name="Palculict T."/>
            <person name="Patil S."/>
            <person name="Pu L.-L."/>
            <person name="Saada N."/>
            <person name="Tang L."/>
            <person name="Weissenberger G."/>
            <person name="Zhu Y."/>
            <person name="Hemphill L."/>
            <person name="Shang Y."/>
            <person name="Youmans B."/>
            <person name="Ayvaz T."/>
            <person name="Ross M."/>
            <person name="Santibanez J."/>
            <person name="Aqrawi P."/>
            <person name="Gross S."/>
            <person name="Joshi V."/>
            <person name="Fowler G."/>
            <person name="Nazareth L."/>
            <person name="Reid J."/>
            <person name="Worley K."/>
            <person name="Petrosino J."/>
            <person name="Highlander S."/>
            <person name="Gibbs R."/>
        </authorList>
    </citation>
    <scope>NUCLEOTIDE SEQUENCE [LARGE SCALE GENOMIC DNA]</scope>
    <source>
        <strain evidence="1">ATCC 33269</strain>
    </source>
</reference>
<dbReference type="AlphaFoldDB" id="E7RMN6"/>